<organism evidence="2 3">
    <name type="scientific">Mycolicibacterium smegmatis (strain ATCC 700084 / mc(2)155)</name>
    <name type="common">Mycobacterium smegmatis</name>
    <dbReference type="NCBI Taxonomy" id="246196"/>
    <lineage>
        <taxon>Bacteria</taxon>
        <taxon>Bacillati</taxon>
        <taxon>Actinomycetota</taxon>
        <taxon>Actinomycetes</taxon>
        <taxon>Mycobacteriales</taxon>
        <taxon>Mycobacteriaceae</taxon>
        <taxon>Mycolicibacterium</taxon>
    </lineage>
</organism>
<proteinExistence type="predicted"/>
<keyword evidence="1" id="KW-0472">Membrane</keyword>
<dbReference type="AlphaFoldDB" id="I7GE82"/>
<reference evidence="2 3" key="1">
    <citation type="journal article" date="2007" name="Genome Biol.">
        <title>Interrupted coding sequences in Mycobacterium smegmatis: authentic mutations or sequencing errors?</title>
        <authorList>
            <person name="Deshayes C."/>
            <person name="Perrodou E."/>
            <person name="Gallien S."/>
            <person name="Euphrasie D."/>
            <person name="Schaeffer C."/>
            <person name="Van-Dorsselaer A."/>
            <person name="Poch O."/>
            <person name="Lecompte O."/>
            <person name="Reyrat J.M."/>
        </authorList>
    </citation>
    <scope>NUCLEOTIDE SEQUENCE [LARGE SCALE GENOMIC DNA]</scope>
    <source>
        <strain evidence="3">ATCC 700084 / mc(2)155</strain>
    </source>
</reference>
<dbReference type="KEGG" id="msg:MSMEI_5330"/>
<evidence type="ECO:0000313" key="2">
    <source>
        <dbReference type="EMBL" id="AFP41771.1"/>
    </source>
</evidence>
<evidence type="ECO:0000313" key="3">
    <source>
        <dbReference type="Proteomes" id="UP000006158"/>
    </source>
</evidence>
<feature type="transmembrane region" description="Helical" evidence="1">
    <location>
        <begin position="35"/>
        <end position="59"/>
    </location>
</feature>
<protein>
    <submittedName>
        <fullName evidence="2">Uncharacterized protein</fullName>
    </submittedName>
</protein>
<dbReference type="Proteomes" id="UP000006158">
    <property type="component" value="Chromosome"/>
</dbReference>
<keyword evidence="1" id="KW-0812">Transmembrane</keyword>
<reference evidence="2 3" key="2">
    <citation type="journal article" date="2009" name="Genome Res.">
        <title>Ortho-proteogenomics: multiple proteomes investigation through orthology and a new MS-based protocol.</title>
        <authorList>
            <person name="Gallien S."/>
            <person name="Perrodou E."/>
            <person name="Carapito C."/>
            <person name="Deshayes C."/>
            <person name="Reyrat J.M."/>
            <person name="Van Dorsselaer A."/>
            <person name="Poch O."/>
            <person name="Schaeffer C."/>
            <person name="Lecompte O."/>
        </authorList>
    </citation>
    <scope>NUCLEOTIDE SEQUENCE [LARGE SCALE GENOMIC DNA]</scope>
    <source>
        <strain evidence="3">ATCC 700084 / mc(2)155</strain>
    </source>
</reference>
<accession>I7GE82</accession>
<dbReference type="PATRIC" id="fig|246196.56.peg.5450"/>
<sequence length="95" mass="9698">MRLWYSPVSVFAENQTACAAIASKWRDMNRRIGRAVSGVLAGVGLAVVAVGVSAAVAAAEPVPTPTPAPGSSATSTVDELTDMVLDALEDAKQGQ</sequence>
<gene>
    <name evidence="2" type="ordered locus">MSMEI_5330</name>
</gene>
<evidence type="ECO:0000256" key="1">
    <source>
        <dbReference type="SAM" id="Phobius"/>
    </source>
</evidence>
<name>I7GE82_MYCS2</name>
<dbReference type="EMBL" id="CP001663">
    <property type="protein sequence ID" value="AFP41771.1"/>
    <property type="molecule type" value="Genomic_DNA"/>
</dbReference>
<keyword evidence="1" id="KW-1133">Transmembrane helix</keyword>